<dbReference type="AlphaFoldDB" id="A0A507BUH2"/>
<evidence type="ECO:0000313" key="12">
    <source>
        <dbReference type="Proteomes" id="UP000319731"/>
    </source>
</evidence>
<keyword evidence="6" id="KW-0624">Polysaccharide degradation</keyword>
<keyword evidence="3" id="KW-0146">Chitin degradation</keyword>
<dbReference type="InterPro" id="IPR001579">
    <property type="entry name" value="Glyco_hydro_18_chit_AS"/>
</dbReference>
<reference evidence="11 12" key="1">
    <citation type="journal article" date="2019" name="Sci. Rep.">
        <title>Comparative genomics of chytrid fungi reveal insights into the obligate biotrophic and pathogenic lifestyle of Synchytrium endobioticum.</title>
        <authorList>
            <person name="van de Vossenberg B.T.L.H."/>
            <person name="Warris S."/>
            <person name="Nguyen H.D.T."/>
            <person name="van Gent-Pelzer M.P.E."/>
            <person name="Joly D.L."/>
            <person name="van de Geest H.C."/>
            <person name="Bonants P.J.M."/>
            <person name="Smith D.S."/>
            <person name="Levesque C.A."/>
            <person name="van der Lee T.A.J."/>
        </authorList>
    </citation>
    <scope>NUCLEOTIDE SEQUENCE [LARGE SCALE GENOMIC DNA]</scope>
    <source>
        <strain evidence="11 12">JEL517</strain>
    </source>
</reference>
<evidence type="ECO:0000256" key="9">
    <source>
        <dbReference type="SAM" id="SignalP"/>
    </source>
</evidence>
<dbReference type="Pfam" id="PF03427">
    <property type="entry name" value="CBM_19"/>
    <property type="match status" value="1"/>
</dbReference>
<dbReference type="GO" id="GO:0008061">
    <property type="term" value="F:chitin binding"/>
    <property type="evidence" value="ECO:0007669"/>
    <property type="project" value="InterPro"/>
</dbReference>
<evidence type="ECO:0000256" key="2">
    <source>
        <dbReference type="ARBA" id="ARBA00022801"/>
    </source>
</evidence>
<dbReference type="EMBL" id="QEAO01000053">
    <property type="protein sequence ID" value="TPX30938.1"/>
    <property type="molecule type" value="Genomic_DNA"/>
</dbReference>
<feature type="domain" description="GH18" evidence="10">
    <location>
        <begin position="281"/>
        <end position="745"/>
    </location>
</feature>
<evidence type="ECO:0000256" key="3">
    <source>
        <dbReference type="ARBA" id="ARBA00023024"/>
    </source>
</evidence>
<dbReference type="InterPro" id="IPR005089">
    <property type="entry name" value="CBM19"/>
</dbReference>
<dbReference type="GO" id="GO:0000272">
    <property type="term" value="P:polysaccharide catabolic process"/>
    <property type="evidence" value="ECO:0007669"/>
    <property type="project" value="UniProtKB-KW"/>
</dbReference>
<dbReference type="Gene3D" id="3.20.20.80">
    <property type="entry name" value="Glycosidases"/>
    <property type="match status" value="2"/>
</dbReference>
<evidence type="ECO:0000256" key="5">
    <source>
        <dbReference type="ARBA" id="ARBA00023295"/>
    </source>
</evidence>
<dbReference type="GO" id="GO:0008843">
    <property type="term" value="F:endochitinase activity"/>
    <property type="evidence" value="ECO:0007669"/>
    <property type="project" value="UniProtKB-EC"/>
</dbReference>
<evidence type="ECO:0000259" key="10">
    <source>
        <dbReference type="PROSITE" id="PS51910"/>
    </source>
</evidence>
<keyword evidence="4" id="KW-0119">Carbohydrate metabolism</keyword>
<keyword evidence="12" id="KW-1185">Reference proteome</keyword>
<keyword evidence="5 7" id="KW-0326">Glycosidase</keyword>
<protein>
    <submittedName>
        <fullName evidence="11">Chitinase</fullName>
    </submittedName>
</protein>
<dbReference type="GeneID" id="42006817"/>
<evidence type="ECO:0000256" key="6">
    <source>
        <dbReference type="ARBA" id="ARBA00023326"/>
    </source>
</evidence>
<accession>A0A507BUH2</accession>
<comment type="catalytic activity">
    <reaction evidence="1">
        <text>Random endo-hydrolysis of N-acetyl-beta-D-glucosaminide (1-&gt;4)-beta-linkages in chitin and chitodextrins.</text>
        <dbReference type="EC" id="3.2.1.14"/>
    </reaction>
</comment>
<proteinExistence type="predicted"/>
<dbReference type="PANTHER" id="PTHR11177:SF317">
    <property type="entry name" value="CHITINASE 12-RELATED"/>
    <property type="match status" value="1"/>
</dbReference>
<dbReference type="STRING" id="1806994.A0A507BUH2"/>
<dbReference type="PANTHER" id="PTHR11177">
    <property type="entry name" value="CHITINASE"/>
    <property type="match status" value="1"/>
</dbReference>
<organism evidence="11 12">
    <name type="scientific">Synchytrium microbalum</name>
    <dbReference type="NCBI Taxonomy" id="1806994"/>
    <lineage>
        <taxon>Eukaryota</taxon>
        <taxon>Fungi</taxon>
        <taxon>Fungi incertae sedis</taxon>
        <taxon>Chytridiomycota</taxon>
        <taxon>Chytridiomycota incertae sedis</taxon>
        <taxon>Chytridiomycetes</taxon>
        <taxon>Synchytriales</taxon>
        <taxon>Synchytriaceae</taxon>
        <taxon>Synchytrium</taxon>
    </lineage>
</organism>
<evidence type="ECO:0000256" key="8">
    <source>
        <dbReference type="SAM" id="MobiDB-lite"/>
    </source>
</evidence>
<dbReference type="InterPro" id="IPR011583">
    <property type="entry name" value="Chitinase_II/V-like_cat"/>
</dbReference>
<dbReference type="InterPro" id="IPR001223">
    <property type="entry name" value="Glyco_hydro18_cat"/>
</dbReference>
<dbReference type="GO" id="GO:0005576">
    <property type="term" value="C:extracellular region"/>
    <property type="evidence" value="ECO:0007669"/>
    <property type="project" value="TreeGrafter"/>
</dbReference>
<feature type="region of interest" description="Disordered" evidence="8">
    <location>
        <begin position="140"/>
        <end position="159"/>
    </location>
</feature>
<feature type="signal peptide" evidence="9">
    <location>
        <begin position="1"/>
        <end position="21"/>
    </location>
</feature>
<dbReference type="InterPro" id="IPR050314">
    <property type="entry name" value="Glycosyl_Hydrlase_18"/>
</dbReference>
<name>A0A507BUH2_9FUNG</name>
<evidence type="ECO:0000256" key="7">
    <source>
        <dbReference type="RuleBase" id="RU000489"/>
    </source>
</evidence>
<feature type="region of interest" description="Disordered" evidence="8">
    <location>
        <begin position="249"/>
        <end position="274"/>
    </location>
</feature>
<evidence type="ECO:0000256" key="1">
    <source>
        <dbReference type="ARBA" id="ARBA00000822"/>
    </source>
</evidence>
<dbReference type="Proteomes" id="UP000319731">
    <property type="component" value="Unassembled WGS sequence"/>
</dbReference>
<gene>
    <name evidence="11" type="ORF">SmJEL517_g05594</name>
</gene>
<sequence length="745" mass="77411">MVSNRTYWGLALMLLTRQCYALVAGDACPSRGAYACSGTDFMICTLSGWLGPLSCGPGQECLPNGVNSVVCALAGSGSSSSQNSLIASPDAVIIQPSAAAVVASPTVANQETTPAASPYGYVHPSANVNNIAVAFSNIPQASPTPDSSSSNSGSGTSNPTLHAACSPQGAYACANDGSGDFYICGAASWIGPMPCGSGTVCVPTGQNSIVCGFAGTNYAQASPNPVAASPYIQVSPTAQASVDTVVNPTQVSVSTPSPVSGSTSSSNTGTTSASGNGTYGKRVVGYLPNWTYWQTHVGLTLPATYGAHMTHVNHAFASLAYSPTHDVWYVMPSDPQVDYFISVGNDNAASGTPTCLDLSKYTCGSQYNPGLSLVPYIGAGAGSTCPVTANDCYNPAGTTTPPGRGISCFADVGAYLKQGKYACGYMGYYASQLKKQYPNIKVLLSLGGWYDSNSFSSAVSPKYIDGTVKSISAYLTAMQMDGVDIDWEYPGYEHGQQPILPGAAAGPGTPDDITDCTKATCAYPGRTQDGVNFVLFLQKLKAAMPGKLVTIAGAAGQDKMAKYDMKAVCNTVDFINLMTYDMNGAWSAYTNHQAPLFDKSPYQTTPDYSTDNSIQYLQNAGCAMDKVVLGIPFYARVFNGVTKGSGPLSGLYQSHNHQGLPGNALPSYSTIMSTPGWTHMTDSSAVGALSWNDATAQLASYDNPTTISTKGAYLKKMGLGGFMYWALGMDTSAGDLFTALVNGLN</sequence>
<keyword evidence="9" id="KW-0732">Signal</keyword>
<dbReference type="SUPFAM" id="SSF51445">
    <property type="entry name" value="(Trans)glycosidases"/>
    <property type="match status" value="1"/>
</dbReference>
<dbReference type="OrthoDB" id="76388at2759"/>
<feature type="compositionally biased region" description="Low complexity" evidence="8">
    <location>
        <begin position="143"/>
        <end position="159"/>
    </location>
</feature>
<evidence type="ECO:0000256" key="4">
    <source>
        <dbReference type="ARBA" id="ARBA00023277"/>
    </source>
</evidence>
<keyword evidence="2 7" id="KW-0378">Hydrolase</keyword>
<dbReference type="SMART" id="SM00636">
    <property type="entry name" value="Glyco_18"/>
    <property type="match status" value="1"/>
</dbReference>
<feature type="chain" id="PRO_5021254720" evidence="9">
    <location>
        <begin position="22"/>
        <end position="745"/>
    </location>
</feature>
<dbReference type="GO" id="GO:0006032">
    <property type="term" value="P:chitin catabolic process"/>
    <property type="evidence" value="ECO:0007669"/>
    <property type="project" value="UniProtKB-KW"/>
</dbReference>
<dbReference type="Pfam" id="PF00704">
    <property type="entry name" value="Glyco_hydro_18"/>
    <property type="match status" value="1"/>
</dbReference>
<dbReference type="InterPro" id="IPR017853">
    <property type="entry name" value="GH"/>
</dbReference>
<comment type="caution">
    <text evidence="11">The sequence shown here is derived from an EMBL/GenBank/DDBJ whole genome shotgun (WGS) entry which is preliminary data.</text>
</comment>
<dbReference type="PROSITE" id="PS51910">
    <property type="entry name" value="GH18_2"/>
    <property type="match status" value="1"/>
</dbReference>
<dbReference type="RefSeq" id="XP_031022488.1">
    <property type="nucleotide sequence ID" value="XM_031171520.1"/>
</dbReference>
<evidence type="ECO:0000313" key="11">
    <source>
        <dbReference type="EMBL" id="TPX30938.1"/>
    </source>
</evidence>
<dbReference type="PROSITE" id="PS01095">
    <property type="entry name" value="GH18_1"/>
    <property type="match status" value="1"/>
</dbReference>